<dbReference type="InterPro" id="IPR014008">
    <property type="entry name" value="Cbl_synth_MTase_CbiT"/>
</dbReference>
<sequence>MKKVIIFGGTTEGRKLAETLEAAEINCVYCVATEYGKEPVKESSYIKIHSGRLDAEGMVSLYESEKPDAIVDATHPFAEIVKKEIETSLFKYQAVRFLRLARDEEQIDYSNCTFFDSVQECAKALKETAGNIFLTTGSKELPVFCEDESVRERIIARIIPNDESLEICKQQGLKGNQIVAMQGPFSKGMNIACLKEFNADICVLKESGKSGGEANRIEAANACGTKCFVIRRPQENASAMTFKQVVEAIFKEFGIEKSPEPVLEKITADSITADKKIVVSLAGFGMGFGTVTAEVKQAVAEADYLFGAPRMLLGLESDAKKYPYYLAKDILPCMEEIADSIQFGKKKAVVLFSGDTGFYSGATKLAEALKQTGYIDVKILPGISSINAVAAKANLTWQDGHFLSAHGISEDKWRPALIDAVQHRDNTFVITSGSKDVRDIGDILLALEQAGKGKYRVFIGTNLYSDEKTGWYSSEKCSTYNHDGLSTIIIQNQKLTPKVLAPELSDNDYIRDKVPMSKEEIRQLSICKLHLHKDAVVYDIGSGSGSVAVEMARMAPGIKVYAIELKDEACQLIRKNVDKFMLENVNVISGTAPDALENLPVPTHVFIGGSGGRLEDIIEKLKGYNSPIRIVINAVTIETISEINSVLKKYEIENADVIQVTVSKAKKAGDYSIMQGQNPVYIASFEL</sequence>
<keyword evidence="5" id="KW-0169">Cobalamin biosynthesis</keyword>
<dbReference type="NCBIfam" id="TIGR00715">
    <property type="entry name" value="precor6x_red"/>
    <property type="match status" value="1"/>
</dbReference>
<evidence type="ECO:0000256" key="6">
    <source>
        <dbReference type="ARBA" id="ARBA00022603"/>
    </source>
</evidence>
<dbReference type="GO" id="GO:0008176">
    <property type="term" value="F:tRNA (guanine(46)-N7)-methyltransferase activity"/>
    <property type="evidence" value="ECO:0007669"/>
    <property type="project" value="UniProtKB-EC"/>
</dbReference>
<dbReference type="EC" id="2.1.1.33" evidence="4"/>
<keyword evidence="6 11" id="KW-0489">Methyltransferase</keyword>
<accession>A0A1G5RZ78</accession>
<comment type="pathway">
    <text evidence="3">Cofactor biosynthesis; adenosylcobalamin biosynthesis.</text>
</comment>
<organism evidence="11 12">
    <name type="scientific">Pseudobutyrivibrio xylanivorans</name>
    <dbReference type="NCBI Taxonomy" id="185007"/>
    <lineage>
        <taxon>Bacteria</taxon>
        <taxon>Bacillati</taxon>
        <taxon>Bacillota</taxon>
        <taxon>Clostridia</taxon>
        <taxon>Lachnospirales</taxon>
        <taxon>Lachnospiraceae</taxon>
        <taxon>Pseudobutyrivibrio</taxon>
    </lineage>
</organism>
<dbReference type="EMBL" id="FMWK01000008">
    <property type="protein sequence ID" value="SCZ79363.1"/>
    <property type="molecule type" value="Genomic_DNA"/>
</dbReference>
<keyword evidence="7 11" id="KW-0808">Transferase</keyword>
<comment type="function">
    <text evidence="2">Catalyzes the formation of N(7)-methylguanine at position 46 (m7G46) in tRNA.</text>
</comment>
<dbReference type="Pfam" id="PF02571">
    <property type="entry name" value="CbiJ"/>
    <property type="match status" value="1"/>
</dbReference>
<dbReference type="InterPro" id="IPR003723">
    <property type="entry name" value="Precorrin-6x_reduct"/>
</dbReference>
<evidence type="ECO:0000259" key="10">
    <source>
        <dbReference type="Pfam" id="PF00590"/>
    </source>
</evidence>
<dbReference type="InterPro" id="IPR012818">
    <property type="entry name" value="CbiE"/>
</dbReference>
<proteinExistence type="predicted"/>
<dbReference type="InterPro" id="IPR035996">
    <property type="entry name" value="4pyrrol_Methylase_sf"/>
</dbReference>
<dbReference type="AlphaFoldDB" id="A0A1G5RZ78"/>
<dbReference type="Pfam" id="PF00590">
    <property type="entry name" value="TP_methylase"/>
    <property type="match status" value="1"/>
</dbReference>
<dbReference type="GO" id="GO:0009236">
    <property type="term" value="P:cobalamin biosynthetic process"/>
    <property type="evidence" value="ECO:0007669"/>
    <property type="project" value="UniProtKB-UniPathway"/>
</dbReference>
<name>A0A1G5RZ78_PSEXY</name>
<keyword evidence="9" id="KW-0819">tRNA processing</keyword>
<protein>
    <recommendedName>
        <fullName evidence="4">tRNA (guanine(46)-N(7))-methyltransferase</fullName>
        <ecNumber evidence="4">2.1.1.33</ecNumber>
    </recommendedName>
</protein>
<reference evidence="11 12" key="1">
    <citation type="submission" date="2016-10" db="EMBL/GenBank/DDBJ databases">
        <authorList>
            <person name="de Groot N.N."/>
        </authorList>
    </citation>
    <scope>NUCLEOTIDE SEQUENCE [LARGE SCALE GENOMIC DNA]</scope>
    <source>
        <strain evidence="11 12">DSM 10317</strain>
    </source>
</reference>
<dbReference type="InterPro" id="IPR003358">
    <property type="entry name" value="tRNA_(Gua-N-7)_MeTrfase_Trmb"/>
</dbReference>
<evidence type="ECO:0000256" key="5">
    <source>
        <dbReference type="ARBA" id="ARBA00022573"/>
    </source>
</evidence>
<dbReference type="Gene3D" id="3.40.1010.10">
    <property type="entry name" value="Cobalt-precorrin-4 Transmethylase, Domain 1"/>
    <property type="match status" value="1"/>
</dbReference>
<dbReference type="NCBIfam" id="TIGR02469">
    <property type="entry name" value="CbiT"/>
    <property type="match status" value="1"/>
</dbReference>
<dbReference type="InterPro" id="IPR050714">
    <property type="entry name" value="Cobalamin_biosynth_MTase"/>
</dbReference>
<evidence type="ECO:0000313" key="11">
    <source>
        <dbReference type="EMBL" id="SCZ79363.1"/>
    </source>
</evidence>
<dbReference type="Pfam" id="PF02390">
    <property type="entry name" value="Methyltransf_4"/>
    <property type="match status" value="1"/>
</dbReference>
<evidence type="ECO:0000256" key="3">
    <source>
        <dbReference type="ARBA" id="ARBA00004953"/>
    </source>
</evidence>
<evidence type="ECO:0000256" key="2">
    <source>
        <dbReference type="ARBA" id="ARBA00003015"/>
    </source>
</evidence>
<dbReference type="PANTHER" id="PTHR43182:SF1">
    <property type="entry name" value="COBALT-PRECORRIN-7 C(5)-METHYLTRANSFERASE"/>
    <property type="match status" value="1"/>
</dbReference>
<evidence type="ECO:0000256" key="7">
    <source>
        <dbReference type="ARBA" id="ARBA00022679"/>
    </source>
</evidence>
<dbReference type="PROSITE" id="PS51014">
    <property type="entry name" value="COBK_CBIJ"/>
    <property type="match status" value="1"/>
</dbReference>
<feature type="domain" description="Tetrapyrrole methylase" evidence="10">
    <location>
        <begin position="280"/>
        <end position="462"/>
    </location>
</feature>
<evidence type="ECO:0000256" key="1">
    <source>
        <dbReference type="ARBA" id="ARBA00000142"/>
    </source>
</evidence>
<dbReference type="RefSeq" id="WP_090162805.1">
    <property type="nucleotide sequence ID" value="NZ_FMWK01000008.1"/>
</dbReference>
<dbReference type="InterPro" id="IPR000878">
    <property type="entry name" value="4pyrrol_Mease"/>
</dbReference>
<dbReference type="CDD" id="cd02440">
    <property type="entry name" value="AdoMet_MTases"/>
    <property type="match status" value="1"/>
</dbReference>
<dbReference type="SUPFAM" id="SSF53790">
    <property type="entry name" value="Tetrapyrrole methylase"/>
    <property type="match status" value="1"/>
</dbReference>
<dbReference type="UniPathway" id="UPA00148"/>
<dbReference type="InterPro" id="IPR029063">
    <property type="entry name" value="SAM-dependent_MTases_sf"/>
</dbReference>
<dbReference type="GO" id="GO:0008276">
    <property type="term" value="F:protein methyltransferase activity"/>
    <property type="evidence" value="ECO:0007669"/>
    <property type="project" value="InterPro"/>
</dbReference>
<evidence type="ECO:0000256" key="9">
    <source>
        <dbReference type="ARBA" id="ARBA00022694"/>
    </source>
</evidence>
<dbReference type="InterPro" id="IPR014777">
    <property type="entry name" value="4pyrrole_Mease_sub1"/>
</dbReference>
<dbReference type="GO" id="GO:0016994">
    <property type="term" value="F:precorrin-6A reductase activity"/>
    <property type="evidence" value="ECO:0007669"/>
    <property type="project" value="InterPro"/>
</dbReference>
<keyword evidence="8" id="KW-0949">S-adenosyl-L-methionine</keyword>
<dbReference type="Gene3D" id="3.40.50.150">
    <property type="entry name" value="Vaccinia Virus protein VP39"/>
    <property type="match status" value="1"/>
</dbReference>
<evidence type="ECO:0000256" key="4">
    <source>
        <dbReference type="ARBA" id="ARBA00011977"/>
    </source>
</evidence>
<gene>
    <name evidence="11" type="ORF">SAMN02910350_01758</name>
</gene>
<evidence type="ECO:0000256" key="8">
    <source>
        <dbReference type="ARBA" id="ARBA00022691"/>
    </source>
</evidence>
<dbReference type="PANTHER" id="PTHR43182">
    <property type="entry name" value="COBALT-PRECORRIN-6B C(15)-METHYLTRANSFERASE (DECARBOXYLATING)"/>
    <property type="match status" value="1"/>
</dbReference>
<evidence type="ECO:0000313" key="12">
    <source>
        <dbReference type="Proteomes" id="UP000199428"/>
    </source>
</evidence>
<dbReference type="CDD" id="cd11644">
    <property type="entry name" value="Precorrin-6Y-MT"/>
    <property type="match status" value="1"/>
</dbReference>
<dbReference type="SUPFAM" id="SSF53335">
    <property type="entry name" value="S-adenosyl-L-methionine-dependent methyltransferases"/>
    <property type="match status" value="1"/>
</dbReference>
<dbReference type="Proteomes" id="UP000199428">
    <property type="component" value="Unassembled WGS sequence"/>
</dbReference>
<comment type="catalytic activity">
    <reaction evidence="1">
        <text>guanosine(46) in tRNA + S-adenosyl-L-methionine = N(7)-methylguanosine(46) in tRNA + S-adenosyl-L-homocysteine</text>
        <dbReference type="Rhea" id="RHEA:42708"/>
        <dbReference type="Rhea" id="RHEA-COMP:10188"/>
        <dbReference type="Rhea" id="RHEA-COMP:10189"/>
        <dbReference type="ChEBI" id="CHEBI:57856"/>
        <dbReference type="ChEBI" id="CHEBI:59789"/>
        <dbReference type="ChEBI" id="CHEBI:74269"/>
        <dbReference type="ChEBI" id="CHEBI:74480"/>
        <dbReference type="EC" id="2.1.1.33"/>
    </reaction>
</comment>